<dbReference type="GO" id="GO:0006584">
    <property type="term" value="P:catecholamine metabolic process"/>
    <property type="evidence" value="ECO:0007669"/>
    <property type="project" value="UniProtKB-KW"/>
</dbReference>
<protein>
    <recommendedName>
        <fullName evidence="1">catechol O-methyltransferase</fullName>
        <ecNumber evidence="1">2.1.1.6</ecNumber>
    </recommendedName>
</protein>
<evidence type="ECO:0000256" key="1">
    <source>
        <dbReference type="ARBA" id="ARBA00012880"/>
    </source>
</evidence>
<gene>
    <name evidence="8" type="ORF">ALAG00032_LOCUS14444</name>
</gene>
<dbReference type="GO" id="GO:0016206">
    <property type="term" value="F:catechol O-methyltransferase activity"/>
    <property type="evidence" value="ECO:0007669"/>
    <property type="project" value="UniProtKB-EC"/>
</dbReference>
<evidence type="ECO:0000256" key="4">
    <source>
        <dbReference type="ARBA" id="ARBA00022691"/>
    </source>
</evidence>
<evidence type="ECO:0000256" key="6">
    <source>
        <dbReference type="ARBA" id="ARBA00023453"/>
    </source>
</evidence>
<comment type="similarity">
    <text evidence="6">Belongs to the class I-like SAM-binding methyltransferase superfamily. Cation-dependent O-methyltransferase family.</text>
</comment>
<evidence type="ECO:0000256" key="2">
    <source>
        <dbReference type="ARBA" id="ARBA00022603"/>
    </source>
</evidence>
<name>A0A7S3K3I5_9STRA</name>
<dbReference type="AlphaFoldDB" id="A0A7S3K3I5"/>
<keyword evidence="2" id="KW-0489">Methyltransferase</keyword>
<evidence type="ECO:0000313" key="8">
    <source>
        <dbReference type="EMBL" id="CAE0373643.1"/>
    </source>
</evidence>
<evidence type="ECO:0000256" key="5">
    <source>
        <dbReference type="ARBA" id="ARBA00022939"/>
    </source>
</evidence>
<dbReference type="EMBL" id="HBIJ01022155">
    <property type="protein sequence ID" value="CAE0373643.1"/>
    <property type="molecule type" value="Transcribed_RNA"/>
</dbReference>
<dbReference type="SUPFAM" id="SSF53335">
    <property type="entry name" value="S-adenosyl-L-methionine-dependent methyltransferases"/>
    <property type="match status" value="1"/>
</dbReference>
<dbReference type="PANTHER" id="PTHR43836:SF2">
    <property type="entry name" value="CATECHOL O-METHYLTRANSFERASE 1-RELATED"/>
    <property type="match status" value="1"/>
</dbReference>
<feature type="compositionally biased region" description="Acidic residues" evidence="7">
    <location>
        <begin position="1"/>
        <end position="15"/>
    </location>
</feature>
<dbReference type="InterPro" id="IPR029063">
    <property type="entry name" value="SAM-dependent_MTases_sf"/>
</dbReference>
<keyword evidence="5" id="KW-0128">Catecholamine metabolism</keyword>
<sequence>MDLFADDDSSQDNDDRDSVNLEPVSNVAQRPSKCGVLSFHQGTEEALLNEIEQQTSVGDVTSILQIADMFCEKKHWMMLVGPEKGRIVLSALEQAVHKHESIHCLEIGSYVGYGSALIASALRQNDTLLTLDIDAQACAWTKRLLVQAGLEHRVTIRNDNVTSLRDNETFNFVFIDHDKSLYLSDLQIILPHLASGAVVVADNVLCFDNGLSMRNYMDFVRNHTDGPFSRSQLYPASLEYSFGLEPDGLEVSIFTDDPSSFFNR</sequence>
<proteinExistence type="inferred from homology"/>
<keyword evidence="4" id="KW-0949">S-adenosyl-L-methionine</keyword>
<evidence type="ECO:0000256" key="7">
    <source>
        <dbReference type="SAM" id="MobiDB-lite"/>
    </source>
</evidence>
<dbReference type="Gene3D" id="3.40.50.150">
    <property type="entry name" value="Vaccinia Virus protein VP39"/>
    <property type="match status" value="1"/>
</dbReference>
<keyword evidence="3" id="KW-0808">Transferase</keyword>
<dbReference type="GO" id="GO:0032259">
    <property type="term" value="P:methylation"/>
    <property type="evidence" value="ECO:0007669"/>
    <property type="project" value="UniProtKB-KW"/>
</dbReference>
<feature type="region of interest" description="Disordered" evidence="7">
    <location>
        <begin position="1"/>
        <end position="26"/>
    </location>
</feature>
<accession>A0A7S3K3I5</accession>
<evidence type="ECO:0000256" key="3">
    <source>
        <dbReference type="ARBA" id="ARBA00022679"/>
    </source>
</evidence>
<dbReference type="InterPro" id="IPR002935">
    <property type="entry name" value="SAM_O-MeTrfase"/>
</dbReference>
<reference evidence="8" key="1">
    <citation type="submission" date="2021-01" db="EMBL/GenBank/DDBJ databases">
        <authorList>
            <person name="Corre E."/>
            <person name="Pelletier E."/>
            <person name="Niang G."/>
            <person name="Scheremetjew M."/>
            <person name="Finn R."/>
            <person name="Kale V."/>
            <person name="Holt S."/>
            <person name="Cochrane G."/>
            <person name="Meng A."/>
            <person name="Brown T."/>
            <person name="Cohen L."/>
        </authorList>
    </citation>
    <scope>NUCLEOTIDE SEQUENCE</scope>
    <source>
        <strain evidence="8">CCMP1510</strain>
    </source>
</reference>
<dbReference type="PANTHER" id="PTHR43836">
    <property type="entry name" value="CATECHOL O-METHYLTRANSFERASE 1-RELATED"/>
    <property type="match status" value="1"/>
</dbReference>
<dbReference type="Pfam" id="PF01596">
    <property type="entry name" value="Methyltransf_3"/>
    <property type="match status" value="1"/>
</dbReference>
<dbReference type="EC" id="2.1.1.6" evidence="1"/>
<dbReference type="PROSITE" id="PS51682">
    <property type="entry name" value="SAM_OMT_I"/>
    <property type="match status" value="1"/>
</dbReference>
<organism evidence="8">
    <name type="scientific">Aureoumbra lagunensis</name>
    <dbReference type="NCBI Taxonomy" id="44058"/>
    <lineage>
        <taxon>Eukaryota</taxon>
        <taxon>Sar</taxon>
        <taxon>Stramenopiles</taxon>
        <taxon>Ochrophyta</taxon>
        <taxon>Pelagophyceae</taxon>
        <taxon>Pelagomonadales</taxon>
        <taxon>Aureoumbra</taxon>
    </lineage>
</organism>